<name>A0A0R3L9Q7_9BRAD</name>
<organism evidence="1 2">
    <name type="scientific">Bradyrhizobium jicamae</name>
    <dbReference type="NCBI Taxonomy" id="280332"/>
    <lineage>
        <taxon>Bacteria</taxon>
        <taxon>Pseudomonadati</taxon>
        <taxon>Pseudomonadota</taxon>
        <taxon>Alphaproteobacteria</taxon>
        <taxon>Hyphomicrobiales</taxon>
        <taxon>Nitrobacteraceae</taxon>
        <taxon>Bradyrhizobium</taxon>
    </lineage>
</organism>
<evidence type="ECO:0000313" key="1">
    <source>
        <dbReference type="EMBL" id="KRR04657.1"/>
    </source>
</evidence>
<sequence>MISIEETSGKLVLKTGSTTLTFDKASGKATLQRKMLLWNKKPVEFALSEIDDIAVKSDVDGLSGAAIHHSVMHRRNGEITVLTTEEANDAAETVKKLRGFVGL</sequence>
<dbReference type="RefSeq" id="WP_057837310.1">
    <property type="nucleotide sequence ID" value="NZ_LLXZ01000128.1"/>
</dbReference>
<reference evidence="1 2" key="1">
    <citation type="submission" date="2014-03" db="EMBL/GenBank/DDBJ databases">
        <title>Bradyrhizobium valentinum sp. nov., isolated from effective nodules of Lupinus mariae-josephae, a lupine endemic of basic-lime soils in Eastern Spain.</title>
        <authorList>
            <person name="Duran D."/>
            <person name="Rey L."/>
            <person name="Navarro A."/>
            <person name="Busquets A."/>
            <person name="Imperial J."/>
            <person name="Ruiz-Argueso T."/>
        </authorList>
    </citation>
    <scope>NUCLEOTIDE SEQUENCE [LARGE SCALE GENOMIC DNA]</scope>
    <source>
        <strain evidence="1 2">PAC68</strain>
    </source>
</reference>
<comment type="caution">
    <text evidence="1">The sequence shown here is derived from an EMBL/GenBank/DDBJ whole genome shotgun (WGS) entry which is preliminary data.</text>
</comment>
<proteinExistence type="predicted"/>
<keyword evidence="2" id="KW-1185">Reference proteome</keyword>
<protein>
    <recommendedName>
        <fullName evidence="3">Bacterial Pleckstrin homology domain-containing protein</fullName>
    </recommendedName>
</protein>
<accession>A0A0R3L9Q7</accession>
<evidence type="ECO:0000313" key="2">
    <source>
        <dbReference type="Proteomes" id="UP000050863"/>
    </source>
</evidence>
<dbReference type="OrthoDB" id="8234868at2"/>
<dbReference type="EMBL" id="LLXZ01000128">
    <property type="protein sequence ID" value="KRR04657.1"/>
    <property type="molecule type" value="Genomic_DNA"/>
</dbReference>
<gene>
    <name evidence="1" type="ORF">CQ12_28410</name>
</gene>
<dbReference type="Proteomes" id="UP000050863">
    <property type="component" value="Unassembled WGS sequence"/>
</dbReference>
<dbReference type="AlphaFoldDB" id="A0A0R3L9Q7"/>
<evidence type="ECO:0008006" key="3">
    <source>
        <dbReference type="Google" id="ProtNLM"/>
    </source>
</evidence>